<dbReference type="AlphaFoldDB" id="A0AAE9ZL77"/>
<dbReference type="Pfam" id="PF00425">
    <property type="entry name" value="Chorismate_bind"/>
    <property type="match status" value="1"/>
</dbReference>
<dbReference type="InterPro" id="IPR015890">
    <property type="entry name" value="Chorismate_C"/>
</dbReference>
<dbReference type="KEGG" id="hfl:PUV54_08245"/>
<feature type="domain" description="Chorismate-utilising enzyme C-terminal" evidence="1">
    <location>
        <begin position="172"/>
        <end position="432"/>
    </location>
</feature>
<dbReference type="Pfam" id="PF04715">
    <property type="entry name" value="Anth_synt_I_N"/>
    <property type="match status" value="1"/>
</dbReference>
<evidence type="ECO:0000313" key="3">
    <source>
        <dbReference type="EMBL" id="WDI33186.1"/>
    </source>
</evidence>
<evidence type="ECO:0000259" key="2">
    <source>
        <dbReference type="Pfam" id="PF04715"/>
    </source>
</evidence>
<dbReference type="SUPFAM" id="SSF56322">
    <property type="entry name" value="ADC synthase"/>
    <property type="match status" value="1"/>
</dbReference>
<gene>
    <name evidence="3" type="ORF">PUV54_08245</name>
</gene>
<organism evidence="3 4">
    <name type="scientific">Hyphococcus flavus</name>
    <dbReference type="NCBI Taxonomy" id="1866326"/>
    <lineage>
        <taxon>Bacteria</taxon>
        <taxon>Pseudomonadati</taxon>
        <taxon>Pseudomonadota</taxon>
        <taxon>Alphaproteobacteria</taxon>
        <taxon>Parvularculales</taxon>
        <taxon>Parvularculaceae</taxon>
        <taxon>Hyphococcus</taxon>
    </lineage>
</organism>
<dbReference type="InterPro" id="IPR019999">
    <property type="entry name" value="Anth_synth_I-like"/>
</dbReference>
<dbReference type="Proteomes" id="UP001214043">
    <property type="component" value="Chromosome"/>
</dbReference>
<accession>A0AAE9ZL77</accession>
<dbReference type="InterPro" id="IPR006805">
    <property type="entry name" value="Anth_synth_I_N"/>
</dbReference>
<dbReference type="PANTHER" id="PTHR11236:SF50">
    <property type="entry name" value="AMINODEOXYCHORISMATE SYNTHASE COMPONENT 1"/>
    <property type="match status" value="1"/>
</dbReference>
<evidence type="ECO:0000259" key="1">
    <source>
        <dbReference type="Pfam" id="PF00425"/>
    </source>
</evidence>
<proteinExistence type="predicted"/>
<name>A0AAE9ZL77_9PROT</name>
<dbReference type="Gene3D" id="3.60.120.10">
    <property type="entry name" value="Anthranilate synthase"/>
    <property type="match status" value="1"/>
</dbReference>
<dbReference type="PRINTS" id="PR00095">
    <property type="entry name" value="ANTSNTHASEI"/>
</dbReference>
<dbReference type="GO" id="GO:0000162">
    <property type="term" value="P:L-tryptophan biosynthetic process"/>
    <property type="evidence" value="ECO:0007669"/>
    <property type="project" value="TreeGrafter"/>
</dbReference>
<feature type="domain" description="Anthranilate synthase component I N-terminal" evidence="2">
    <location>
        <begin position="8"/>
        <end position="133"/>
    </location>
</feature>
<keyword evidence="4" id="KW-1185">Reference proteome</keyword>
<dbReference type="PANTHER" id="PTHR11236">
    <property type="entry name" value="AMINOBENZOATE/ANTHRANILATE SYNTHASE"/>
    <property type="match status" value="1"/>
</dbReference>
<protein>
    <submittedName>
        <fullName evidence="3">Anthranilate synthase component I family protein</fullName>
    </submittedName>
</protein>
<dbReference type="EMBL" id="CP118166">
    <property type="protein sequence ID" value="WDI33186.1"/>
    <property type="molecule type" value="Genomic_DNA"/>
</dbReference>
<dbReference type="InterPro" id="IPR005801">
    <property type="entry name" value="ADC_synthase"/>
</dbReference>
<evidence type="ECO:0000313" key="4">
    <source>
        <dbReference type="Proteomes" id="UP001214043"/>
    </source>
</evidence>
<reference evidence="3" key="1">
    <citation type="submission" date="2023-02" db="EMBL/GenBank/DDBJ databases">
        <title>Genome sequence of Hyphococcus flavus.</title>
        <authorList>
            <person name="Rong J.-C."/>
            <person name="Zhao Q."/>
            <person name="Yi M."/>
            <person name="Wu J.-Y."/>
        </authorList>
    </citation>
    <scope>NUCLEOTIDE SEQUENCE</scope>
    <source>
        <strain evidence="3">MCCC 1K03223</strain>
    </source>
</reference>
<dbReference type="GO" id="GO:0046820">
    <property type="term" value="F:4-amino-4-deoxychorismate synthase activity"/>
    <property type="evidence" value="ECO:0007669"/>
    <property type="project" value="TreeGrafter"/>
</dbReference>
<dbReference type="RefSeq" id="WP_274495156.1">
    <property type="nucleotide sequence ID" value="NZ_CP118166.1"/>
</dbReference>
<sequence length="448" mass="48459">MFIEDIEWRDPVSAFAPLAGEPYAHLLHGGQLSSTADWTVIAAFPSEVIEPGAGSGNLFQKIDKVLEQRKTAPKPTVARLPFISGILGLVGYETASIFEPTLSLPPSPYGFPELSLGIYDAAALFSRREKSAYVAGVSKTACQRLADSLGESSLTHVAALPQFLAQNSNFTRDAYMAAVSGVIENILDGDYYQANISQRIECVGTESIKAFKLFQKLASQSDAAFSALLQLPNGSIVSNSPERFFQITHAKNDERNILTEPVKGTRPRGQTLRQDERYAQELLDDPKDRAENIMIADLLRNDLSKICIDGTISEDAICDLMSLTNVHHLVSRISGALRPDVSFSDVFAALFPCGSITGAPKLEAMKAIARVERVGRGPYCGAIGYMDDRGNADFAVAIRTLMVEGGKVTIPVGGGVTLRSDPVEEYKETLVKAKSMLAALGFSENMTL</sequence>